<gene>
    <name evidence="2" type="ORF">I3842_13G178000</name>
</gene>
<organism evidence="2 3">
    <name type="scientific">Carya illinoinensis</name>
    <name type="common">Pecan</name>
    <dbReference type="NCBI Taxonomy" id="32201"/>
    <lineage>
        <taxon>Eukaryota</taxon>
        <taxon>Viridiplantae</taxon>
        <taxon>Streptophyta</taxon>
        <taxon>Embryophyta</taxon>
        <taxon>Tracheophyta</taxon>
        <taxon>Spermatophyta</taxon>
        <taxon>Magnoliopsida</taxon>
        <taxon>eudicotyledons</taxon>
        <taxon>Gunneridae</taxon>
        <taxon>Pentapetalae</taxon>
        <taxon>rosids</taxon>
        <taxon>fabids</taxon>
        <taxon>Fagales</taxon>
        <taxon>Juglandaceae</taxon>
        <taxon>Carya</taxon>
    </lineage>
</organism>
<name>A0A922IUB9_CARIL</name>
<accession>A0A922IUB9</accession>
<feature type="region of interest" description="Disordered" evidence="1">
    <location>
        <begin position="64"/>
        <end position="84"/>
    </location>
</feature>
<evidence type="ECO:0000313" key="3">
    <source>
        <dbReference type="Proteomes" id="UP000811246"/>
    </source>
</evidence>
<protein>
    <submittedName>
        <fullName evidence="2">Uncharacterized protein</fullName>
    </submittedName>
</protein>
<evidence type="ECO:0000313" key="2">
    <source>
        <dbReference type="EMBL" id="KAG6683166.1"/>
    </source>
</evidence>
<feature type="compositionally biased region" description="Polar residues" evidence="1">
    <location>
        <begin position="75"/>
        <end position="84"/>
    </location>
</feature>
<dbReference type="Proteomes" id="UP000811246">
    <property type="component" value="Chromosome 13"/>
</dbReference>
<comment type="caution">
    <text evidence="2">The sequence shown here is derived from an EMBL/GenBank/DDBJ whole genome shotgun (WGS) entry which is preliminary data.</text>
</comment>
<sequence length="110" mass="12473">MNGVWLVLRSPTHPIPRRPAMHSVKGCVFIFSFRFLCFLKSGSLWIKVSGWPPRWGWKEIGSEGMHPQRDLGPTYQESPRGPSTAQPLSNFISLLFIFSSSNPIIPLLYS</sequence>
<reference evidence="2" key="1">
    <citation type="submission" date="2021-01" db="EMBL/GenBank/DDBJ databases">
        <authorList>
            <person name="Lovell J.T."/>
            <person name="Bentley N."/>
            <person name="Bhattarai G."/>
            <person name="Jenkins J.W."/>
            <person name="Sreedasyam A."/>
            <person name="Alarcon Y."/>
            <person name="Bock C."/>
            <person name="Boston L."/>
            <person name="Carlson J."/>
            <person name="Cervantes K."/>
            <person name="Clermont K."/>
            <person name="Krom N."/>
            <person name="Kubenka K."/>
            <person name="Mamidi S."/>
            <person name="Mattison C."/>
            <person name="Monteros M."/>
            <person name="Pisani C."/>
            <person name="Plott C."/>
            <person name="Rajasekar S."/>
            <person name="Rhein H.S."/>
            <person name="Rohla C."/>
            <person name="Song M."/>
            <person name="Hilaire R.S."/>
            <person name="Shu S."/>
            <person name="Wells L."/>
            <person name="Wang X."/>
            <person name="Webber J."/>
            <person name="Heerema R.J."/>
            <person name="Klein P."/>
            <person name="Conner P."/>
            <person name="Grauke L."/>
            <person name="Grimwood J."/>
            <person name="Schmutz J."/>
            <person name="Randall J.J."/>
        </authorList>
    </citation>
    <scope>NUCLEOTIDE SEQUENCE</scope>
    <source>
        <tissue evidence="2">Leaf</tissue>
    </source>
</reference>
<evidence type="ECO:0000256" key="1">
    <source>
        <dbReference type="SAM" id="MobiDB-lite"/>
    </source>
</evidence>
<dbReference type="EMBL" id="CM031837">
    <property type="protein sequence ID" value="KAG6683166.1"/>
    <property type="molecule type" value="Genomic_DNA"/>
</dbReference>
<dbReference type="AlphaFoldDB" id="A0A922IUB9"/>
<proteinExistence type="predicted"/>